<evidence type="ECO:0000256" key="5">
    <source>
        <dbReference type="ARBA" id="ARBA00022763"/>
    </source>
</evidence>
<dbReference type="SUPFAM" id="SSF52141">
    <property type="entry name" value="Uracil-DNA glycosylase-like"/>
    <property type="match status" value="1"/>
</dbReference>
<dbReference type="RefSeq" id="WP_114642778.1">
    <property type="nucleotide sequence ID" value="NZ_JAACIO010000025.1"/>
</dbReference>
<gene>
    <name evidence="9" type="ORF">DYH56_10270</name>
</gene>
<comment type="similarity">
    <text evidence="3">Belongs to the uracil-DNA glycosylase (UDG) superfamily. UNG family.</text>
</comment>
<dbReference type="Gene3D" id="3.40.470.10">
    <property type="entry name" value="Uracil-DNA glycosylase-like domain"/>
    <property type="match status" value="1"/>
</dbReference>
<evidence type="ECO:0000256" key="3">
    <source>
        <dbReference type="ARBA" id="ARBA00008184"/>
    </source>
</evidence>
<evidence type="ECO:0000256" key="7">
    <source>
        <dbReference type="ARBA" id="ARBA00023204"/>
    </source>
</evidence>
<keyword evidence="7" id="KW-0234">DNA repair</keyword>
<dbReference type="InterPro" id="IPR036895">
    <property type="entry name" value="Uracil-DNA_glycosylase-like_sf"/>
</dbReference>
<keyword evidence="6" id="KW-0378">Hydrolase</keyword>
<evidence type="ECO:0000256" key="4">
    <source>
        <dbReference type="ARBA" id="ARBA00012030"/>
    </source>
</evidence>
<dbReference type="EMBL" id="QUAJ01000017">
    <property type="protein sequence ID" value="REI40679.1"/>
    <property type="molecule type" value="Genomic_DNA"/>
</dbReference>
<protein>
    <recommendedName>
        <fullName evidence="4">uracil-DNA glycosylase</fullName>
        <ecNumber evidence="4">3.2.2.27</ecNumber>
    </recommendedName>
</protein>
<keyword evidence="5" id="KW-0227">DNA damage</keyword>
<dbReference type="CDD" id="cd10027">
    <property type="entry name" value="UDG-F1-like"/>
    <property type="match status" value="1"/>
</dbReference>
<dbReference type="InterPro" id="IPR005122">
    <property type="entry name" value="Uracil-DNA_glycosylase-like"/>
</dbReference>
<evidence type="ECO:0000256" key="2">
    <source>
        <dbReference type="ARBA" id="ARBA00002631"/>
    </source>
</evidence>
<dbReference type="SMART" id="SM00987">
    <property type="entry name" value="UreE_C"/>
    <property type="match status" value="1"/>
</dbReference>
<proteinExistence type="inferred from homology"/>
<sequence length="241" mass="27956">MNLDRNKFLEDNKIHDSYHEFFTLEIIHEIEGIMGTISNYTPPKKDIFKVFRDDLSRVRVVLLAMDPYPQEGVATGLAFEVEKDSWMDKGVNTSLKNMVKLIYKTYIGEIPAIDRLRSEIKDKTFEILPPNELFKSWESQGVLLLNTALTVEIGKSGSHIKLWENFTEKLIGFLERKNNNLIFLLWGAKAGKYKKYIERSQIIEHNHPAICGNLKNQKDFLNGESFEKTREIIDWTGKITT</sequence>
<evidence type="ECO:0000313" key="9">
    <source>
        <dbReference type="EMBL" id="REI40679.1"/>
    </source>
</evidence>
<feature type="domain" description="Uracil-DNA glycosylase-like" evidence="8">
    <location>
        <begin position="51"/>
        <end position="233"/>
    </location>
</feature>
<comment type="function">
    <text evidence="2">Excises uracil residues from the DNA which can arise as a result of misincorporation of dUMP residues by DNA polymerase or due to deamination of cytosine.</text>
</comment>
<evidence type="ECO:0000313" key="10">
    <source>
        <dbReference type="Proteomes" id="UP000263486"/>
    </source>
</evidence>
<dbReference type="SMART" id="SM00986">
    <property type="entry name" value="UDG"/>
    <property type="match status" value="1"/>
</dbReference>
<dbReference type="Proteomes" id="UP000263486">
    <property type="component" value="Unassembled WGS sequence"/>
</dbReference>
<dbReference type="InterPro" id="IPR002043">
    <property type="entry name" value="UDG_fam1"/>
</dbReference>
<dbReference type="PANTHER" id="PTHR11264:SF0">
    <property type="entry name" value="URACIL-DNA GLYCOSYLASE"/>
    <property type="match status" value="1"/>
</dbReference>
<keyword evidence="10" id="KW-1185">Reference proteome</keyword>
<evidence type="ECO:0000259" key="8">
    <source>
        <dbReference type="SMART" id="SM00986"/>
    </source>
</evidence>
<comment type="caution">
    <text evidence="9">The sequence shown here is derived from an EMBL/GenBank/DDBJ whole genome shotgun (WGS) entry which is preliminary data.</text>
</comment>
<accession>A0ABX9KGV6</accession>
<evidence type="ECO:0000256" key="6">
    <source>
        <dbReference type="ARBA" id="ARBA00022801"/>
    </source>
</evidence>
<reference evidence="9 10" key="1">
    <citation type="submission" date="2018-08" db="EMBL/GenBank/DDBJ databases">
        <title>Draft genome sequence of Psychrilyobacter sp. strain SD5 isolated from Black Sea water.</title>
        <authorList>
            <person name="Yadav S."/>
            <person name="Villanueva L."/>
            <person name="Damste J.S.S."/>
        </authorList>
    </citation>
    <scope>NUCLEOTIDE SEQUENCE [LARGE SCALE GENOMIC DNA]</scope>
    <source>
        <strain evidence="9 10">SD5</strain>
    </source>
</reference>
<evidence type="ECO:0000256" key="1">
    <source>
        <dbReference type="ARBA" id="ARBA00001400"/>
    </source>
</evidence>
<name>A0ABX9KGV6_9FUSO</name>
<organism evidence="9 10">
    <name type="scientific">Psychrilyobacter piezotolerans</name>
    <dbReference type="NCBI Taxonomy" id="2293438"/>
    <lineage>
        <taxon>Bacteria</taxon>
        <taxon>Fusobacteriati</taxon>
        <taxon>Fusobacteriota</taxon>
        <taxon>Fusobacteriia</taxon>
        <taxon>Fusobacteriales</taxon>
        <taxon>Fusobacteriaceae</taxon>
        <taxon>Psychrilyobacter</taxon>
    </lineage>
</organism>
<dbReference type="Pfam" id="PF03167">
    <property type="entry name" value="UDG"/>
    <property type="match status" value="1"/>
</dbReference>
<comment type="catalytic activity">
    <reaction evidence="1">
        <text>Hydrolyzes single-stranded DNA or mismatched double-stranded DNA and polynucleotides, releasing free uracil.</text>
        <dbReference type="EC" id="3.2.2.27"/>
    </reaction>
</comment>
<dbReference type="EC" id="3.2.2.27" evidence="4"/>
<dbReference type="PANTHER" id="PTHR11264">
    <property type="entry name" value="URACIL-DNA GLYCOSYLASE"/>
    <property type="match status" value="1"/>
</dbReference>